<dbReference type="RefSeq" id="WP_196220596.1">
    <property type="nucleotide sequence ID" value="NZ_BAAAEA010000001.1"/>
</dbReference>
<evidence type="ECO:0000256" key="1">
    <source>
        <dbReference type="SAM" id="MobiDB-lite"/>
    </source>
</evidence>
<evidence type="ECO:0000313" key="2">
    <source>
        <dbReference type="EMBL" id="SMP05659.1"/>
    </source>
</evidence>
<feature type="compositionally biased region" description="Basic residues" evidence="1">
    <location>
        <begin position="1"/>
        <end position="13"/>
    </location>
</feature>
<dbReference type="EMBL" id="FXTT01000001">
    <property type="protein sequence ID" value="SMP05659.1"/>
    <property type="molecule type" value="Genomic_DNA"/>
</dbReference>
<keyword evidence="3" id="KW-1185">Reference proteome</keyword>
<name>A0ABY1NBZ6_9HYPH</name>
<sequence>MGHSHSHHHHHRHGSDPHHPHDHNHAGPDHLHSHVHGASASERAEELQALSTSFMDGFRQATDKTSYLRIAGIPFQRTGSDGLTQHLVDAQIISNWQIGTASPAFASKELVYMPFPGALVRERETMTFTFVSRTERSDIDLLTLLEPRLETGDPMP</sequence>
<feature type="compositionally biased region" description="Basic and acidic residues" evidence="1">
    <location>
        <begin position="14"/>
        <end position="32"/>
    </location>
</feature>
<dbReference type="Proteomes" id="UP001157914">
    <property type="component" value="Unassembled WGS sequence"/>
</dbReference>
<feature type="region of interest" description="Disordered" evidence="1">
    <location>
        <begin position="1"/>
        <end position="45"/>
    </location>
</feature>
<comment type="caution">
    <text evidence="2">The sequence shown here is derived from an EMBL/GenBank/DDBJ whole genome shotgun (WGS) entry which is preliminary data.</text>
</comment>
<organism evidence="2 3">
    <name type="scientific">Roseibium denhamense</name>
    <dbReference type="NCBI Taxonomy" id="76305"/>
    <lineage>
        <taxon>Bacteria</taxon>
        <taxon>Pseudomonadati</taxon>
        <taxon>Pseudomonadota</taxon>
        <taxon>Alphaproteobacteria</taxon>
        <taxon>Hyphomicrobiales</taxon>
        <taxon>Stappiaceae</taxon>
        <taxon>Roseibium</taxon>
    </lineage>
</organism>
<protein>
    <submittedName>
        <fullName evidence="2">Uncharacterized protein</fullName>
    </submittedName>
</protein>
<gene>
    <name evidence="2" type="ORF">SAMN06265374_0725</name>
</gene>
<evidence type="ECO:0000313" key="3">
    <source>
        <dbReference type="Proteomes" id="UP001157914"/>
    </source>
</evidence>
<proteinExistence type="predicted"/>
<accession>A0ABY1NBZ6</accession>
<reference evidence="2 3" key="1">
    <citation type="submission" date="2017-05" db="EMBL/GenBank/DDBJ databases">
        <authorList>
            <person name="Varghese N."/>
            <person name="Submissions S."/>
        </authorList>
    </citation>
    <scope>NUCLEOTIDE SEQUENCE [LARGE SCALE GENOMIC DNA]</scope>
    <source>
        <strain evidence="2 3">DSM 15949</strain>
    </source>
</reference>